<comment type="caution">
    <text evidence="2">The sequence shown here is derived from an EMBL/GenBank/DDBJ whole genome shotgun (WGS) entry which is preliminary data.</text>
</comment>
<keyword evidence="1" id="KW-1133">Transmembrane helix</keyword>
<keyword evidence="3" id="KW-1185">Reference proteome</keyword>
<protein>
    <submittedName>
        <fullName evidence="2">Uncharacterized membrane protein (DUF441 family)</fullName>
    </submittedName>
</protein>
<evidence type="ECO:0000313" key="2">
    <source>
        <dbReference type="EMBL" id="MET4583684.1"/>
    </source>
</evidence>
<sequence length="140" mass="14485">MTIQPQSLITIGVLLLALVTVESGGLFLKKVAQGDVPTNDLQKSFFRAGHAHAAVLIVLSVAILSVIDNAGLTGFWEFVARDGVPIAAILMPAGFFLSVIGRDPQRPNRFVALLWAGVVSLTAGLLVAGVGLLSAGIAAL</sequence>
<organism evidence="2 3">
    <name type="scientific">Conyzicola nivalis</name>
    <dbReference type="NCBI Taxonomy" id="1477021"/>
    <lineage>
        <taxon>Bacteria</taxon>
        <taxon>Bacillati</taxon>
        <taxon>Actinomycetota</taxon>
        <taxon>Actinomycetes</taxon>
        <taxon>Micrococcales</taxon>
        <taxon>Microbacteriaceae</taxon>
        <taxon>Conyzicola</taxon>
    </lineage>
</organism>
<feature type="transmembrane region" description="Helical" evidence="1">
    <location>
        <begin position="112"/>
        <end position="139"/>
    </location>
</feature>
<feature type="transmembrane region" description="Helical" evidence="1">
    <location>
        <begin position="6"/>
        <end position="28"/>
    </location>
</feature>
<reference evidence="2 3" key="1">
    <citation type="submission" date="2024-06" db="EMBL/GenBank/DDBJ databases">
        <title>Sorghum-associated microbial communities from plants grown in Nebraska, USA.</title>
        <authorList>
            <person name="Schachtman D."/>
        </authorList>
    </citation>
    <scope>NUCLEOTIDE SEQUENCE [LARGE SCALE GENOMIC DNA]</scope>
    <source>
        <strain evidence="2 3">2857</strain>
    </source>
</reference>
<feature type="transmembrane region" description="Helical" evidence="1">
    <location>
        <begin position="79"/>
        <end position="100"/>
    </location>
</feature>
<proteinExistence type="predicted"/>
<keyword evidence="1" id="KW-0812">Transmembrane</keyword>
<evidence type="ECO:0000313" key="3">
    <source>
        <dbReference type="Proteomes" id="UP001549257"/>
    </source>
</evidence>
<accession>A0ABV2QRJ6</accession>
<evidence type="ECO:0000256" key="1">
    <source>
        <dbReference type="SAM" id="Phobius"/>
    </source>
</evidence>
<feature type="transmembrane region" description="Helical" evidence="1">
    <location>
        <begin position="49"/>
        <end position="67"/>
    </location>
</feature>
<dbReference type="EMBL" id="JBEPSJ010000004">
    <property type="protein sequence ID" value="MET4583684.1"/>
    <property type="molecule type" value="Genomic_DNA"/>
</dbReference>
<dbReference type="Proteomes" id="UP001549257">
    <property type="component" value="Unassembled WGS sequence"/>
</dbReference>
<keyword evidence="1" id="KW-0472">Membrane</keyword>
<dbReference type="RefSeq" id="WP_354025851.1">
    <property type="nucleotide sequence ID" value="NZ_JBEPSJ010000004.1"/>
</dbReference>
<gene>
    <name evidence="2" type="ORF">ABIE21_003210</name>
</gene>
<name>A0ABV2QRJ6_9MICO</name>